<proteinExistence type="predicted"/>
<keyword evidence="1" id="KW-0812">Transmembrane</keyword>
<name>A0A518FLU9_9PLAN</name>
<dbReference type="AlphaFoldDB" id="A0A518FLU9"/>
<dbReference type="Proteomes" id="UP000320839">
    <property type="component" value="Chromosome"/>
</dbReference>
<evidence type="ECO:0000313" key="2">
    <source>
        <dbReference type="EMBL" id="QDV17299.1"/>
    </source>
</evidence>
<feature type="transmembrane region" description="Helical" evidence="1">
    <location>
        <begin position="107"/>
        <end position="126"/>
    </location>
</feature>
<dbReference type="OrthoDB" id="10020474at2"/>
<evidence type="ECO:0000256" key="1">
    <source>
        <dbReference type="SAM" id="Phobius"/>
    </source>
</evidence>
<feature type="transmembrane region" description="Helical" evidence="1">
    <location>
        <begin position="191"/>
        <end position="212"/>
    </location>
</feature>
<accession>A0A518FLU9</accession>
<protein>
    <submittedName>
        <fullName evidence="2">Uncharacterized protein</fullName>
    </submittedName>
</protein>
<keyword evidence="1" id="KW-1133">Transmembrane helix</keyword>
<gene>
    <name evidence="2" type="ORF">Pan153_19340</name>
</gene>
<organism evidence="2 3">
    <name type="scientific">Gimesia panareensis</name>
    <dbReference type="NCBI Taxonomy" id="2527978"/>
    <lineage>
        <taxon>Bacteria</taxon>
        <taxon>Pseudomonadati</taxon>
        <taxon>Planctomycetota</taxon>
        <taxon>Planctomycetia</taxon>
        <taxon>Planctomycetales</taxon>
        <taxon>Planctomycetaceae</taxon>
        <taxon>Gimesia</taxon>
    </lineage>
</organism>
<dbReference type="EMBL" id="CP036317">
    <property type="protein sequence ID" value="QDV17299.1"/>
    <property type="molecule type" value="Genomic_DNA"/>
</dbReference>
<feature type="transmembrane region" description="Helical" evidence="1">
    <location>
        <begin position="64"/>
        <end position="87"/>
    </location>
</feature>
<evidence type="ECO:0000313" key="3">
    <source>
        <dbReference type="Proteomes" id="UP000320839"/>
    </source>
</evidence>
<keyword evidence="1" id="KW-0472">Membrane</keyword>
<feature type="transmembrane region" description="Helical" evidence="1">
    <location>
        <begin position="221"/>
        <end position="245"/>
    </location>
</feature>
<feature type="transmembrane region" description="Helical" evidence="1">
    <location>
        <begin position="257"/>
        <end position="275"/>
    </location>
</feature>
<sequence length="276" mass="31210">MTDYLSSLAIWTGAIIGLLKIVDWLLLDSQKKWITEKFESLWLWLSEQRMGKFTSLVQSRRTQVGFSIFTHVAMITIILSFLARVFLGFNIDASIELGHPRIYSYQVWVDVFALIISMILVSKIIHPRITLWITDTKKISTYYLRSYSAFSTSFVSMILILLIQWPIMYFLFDAPVVGGNEAGVRYVENTFGGQLGVTILHAVTAVISAPVLTEAFMLQTILFLSICWFIIVVFLIVIFRILQFILLRIVENKNGPVLALSGFLVGVGAIAKAIIT</sequence>
<feature type="transmembrane region" description="Helical" evidence="1">
    <location>
        <begin position="6"/>
        <end position="27"/>
    </location>
</feature>
<feature type="transmembrane region" description="Helical" evidence="1">
    <location>
        <begin position="147"/>
        <end position="171"/>
    </location>
</feature>
<reference evidence="2 3" key="1">
    <citation type="submission" date="2019-02" db="EMBL/GenBank/DDBJ databases">
        <title>Deep-cultivation of Planctomycetes and their phenomic and genomic characterization uncovers novel biology.</title>
        <authorList>
            <person name="Wiegand S."/>
            <person name="Jogler M."/>
            <person name="Boedeker C."/>
            <person name="Pinto D."/>
            <person name="Vollmers J."/>
            <person name="Rivas-Marin E."/>
            <person name="Kohn T."/>
            <person name="Peeters S.H."/>
            <person name="Heuer A."/>
            <person name="Rast P."/>
            <person name="Oberbeckmann S."/>
            <person name="Bunk B."/>
            <person name="Jeske O."/>
            <person name="Meyerdierks A."/>
            <person name="Storesund J.E."/>
            <person name="Kallscheuer N."/>
            <person name="Luecker S."/>
            <person name="Lage O.M."/>
            <person name="Pohl T."/>
            <person name="Merkel B.J."/>
            <person name="Hornburger P."/>
            <person name="Mueller R.-W."/>
            <person name="Bruemmer F."/>
            <person name="Labrenz M."/>
            <person name="Spormann A.M."/>
            <person name="Op den Camp H."/>
            <person name="Overmann J."/>
            <person name="Amann R."/>
            <person name="Jetten M.S.M."/>
            <person name="Mascher T."/>
            <person name="Medema M.H."/>
            <person name="Devos D.P."/>
            <person name="Kaster A.-K."/>
            <person name="Ovreas L."/>
            <person name="Rohde M."/>
            <person name="Galperin M.Y."/>
            <person name="Jogler C."/>
        </authorList>
    </citation>
    <scope>NUCLEOTIDE SEQUENCE [LARGE SCALE GENOMIC DNA]</scope>
    <source>
        <strain evidence="2 3">Pan153</strain>
    </source>
</reference>
<dbReference type="RefSeq" id="WP_145455353.1">
    <property type="nucleotide sequence ID" value="NZ_CP036317.1"/>
</dbReference>